<comment type="caution">
    <text evidence="4">The sequence shown here is derived from an EMBL/GenBank/DDBJ whole genome shotgun (WGS) entry which is preliminary data.</text>
</comment>
<keyword evidence="5" id="KW-1185">Reference proteome</keyword>
<accession>A0ABR2JG43</accession>
<sequence>MIFLREASLRQKLDHPAIFKFKGINFKSLKNPTESNPTILTEYLPHVSLKDNLDKENTCMSDIELDGSKKFIMLLGISDAMQYLHKSGVIHRDLKQGNVLTDENYFPRVCDFGFSRYFLFSLTNSMELTMTSQLGTPM</sequence>
<dbReference type="PROSITE" id="PS00108">
    <property type="entry name" value="PROTEIN_KINASE_ST"/>
    <property type="match status" value="1"/>
</dbReference>
<dbReference type="PANTHER" id="PTHR44329:SF298">
    <property type="entry name" value="MIXED LINEAGE KINASE DOMAIN-LIKE PROTEIN"/>
    <property type="match status" value="1"/>
</dbReference>
<dbReference type="Pfam" id="PF00069">
    <property type="entry name" value="Pkinase"/>
    <property type="match status" value="1"/>
</dbReference>
<dbReference type="InterPro" id="IPR011009">
    <property type="entry name" value="Kinase-like_dom_sf"/>
</dbReference>
<reference evidence="4 5" key="1">
    <citation type="submission" date="2024-04" db="EMBL/GenBank/DDBJ databases">
        <title>Tritrichomonas musculus Genome.</title>
        <authorList>
            <person name="Alves-Ferreira E."/>
            <person name="Grigg M."/>
            <person name="Lorenzi H."/>
            <person name="Galac M."/>
        </authorList>
    </citation>
    <scope>NUCLEOTIDE SEQUENCE [LARGE SCALE GENOMIC DNA]</scope>
    <source>
        <strain evidence="4 5">EAF2021</strain>
    </source>
</reference>
<evidence type="ECO:0000256" key="2">
    <source>
        <dbReference type="ARBA" id="ARBA00022840"/>
    </source>
</evidence>
<name>A0ABR2JG43_9EUKA</name>
<dbReference type="InterPro" id="IPR008271">
    <property type="entry name" value="Ser/Thr_kinase_AS"/>
</dbReference>
<dbReference type="SUPFAM" id="SSF56112">
    <property type="entry name" value="Protein kinase-like (PK-like)"/>
    <property type="match status" value="1"/>
</dbReference>
<feature type="domain" description="Protein kinase" evidence="3">
    <location>
        <begin position="1"/>
        <end position="138"/>
    </location>
</feature>
<dbReference type="Proteomes" id="UP001470230">
    <property type="component" value="Unassembled WGS sequence"/>
</dbReference>
<evidence type="ECO:0000256" key="1">
    <source>
        <dbReference type="ARBA" id="ARBA00022741"/>
    </source>
</evidence>
<dbReference type="EMBL" id="JAPFFF010000012">
    <property type="protein sequence ID" value="KAK8876446.1"/>
    <property type="molecule type" value="Genomic_DNA"/>
</dbReference>
<proteinExistence type="predicted"/>
<evidence type="ECO:0000259" key="3">
    <source>
        <dbReference type="PROSITE" id="PS50011"/>
    </source>
</evidence>
<evidence type="ECO:0000313" key="5">
    <source>
        <dbReference type="Proteomes" id="UP001470230"/>
    </source>
</evidence>
<keyword evidence="2" id="KW-0067">ATP-binding</keyword>
<organism evidence="4 5">
    <name type="scientific">Tritrichomonas musculus</name>
    <dbReference type="NCBI Taxonomy" id="1915356"/>
    <lineage>
        <taxon>Eukaryota</taxon>
        <taxon>Metamonada</taxon>
        <taxon>Parabasalia</taxon>
        <taxon>Tritrichomonadida</taxon>
        <taxon>Tritrichomonadidae</taxon>
        <taxon>Tritrichomonas</taxon>
    </lineage>
</organism>
<dbReference type="InterPro" id="IPR000719">
    <property type="entry name" value="Prot_kinase_dom"/>
</dbReference>
<dbReference type="Gene3D" id="1.10.510.10">
    <property type="entry name" value="Transferase(Phosphotransferase) domain 1"/>
    <property type="match status" value="1"/>
</dbReference>
<dbReference type="InterPro" id="IPR051681">
    <property type="entry name" value="Ser/Thr_Kinases-Pseudokinases"/>
</dbReference>
<dbReference type="PROSITE" id="PS50011">
    <property type="entry name" value="PROTEIN_KINASE_DOM"/>
    <property type="match status" value="1"/>
</dbReference>
<dbReference type="PANTHER" id="PTHR44329">
    <property type="entry name" value="SERINE/THREONINE-PROTEIN KINASE TNNI3K-RELATED"/>
    <property type="match status" value="1"/>
</dbReference>
<evidence type="ECO:0000313" key="4">
    <source>
        <dbReference type="EMBL" id="KAK8876446.1"/>
    </source>
</evidence>
<keyword evidence="1" id="KW-0547">Nucleotide-binding</keyword>
<protein>
    <recommendedName>
        <fullName evidence="3">Protein kinase domain-containing protein</fullName>
    </recommendedName>
</protein>
<gene>
    <name evidence="4" type="ORF">M9Y10_006655</name>
</gene>